<accession>A0AAD5TQE4</accession>
<feature type="region of interest" description="Disordered" evidence="1">
    <location>
        <begin position="1"/>
        <end position="39"/>
    </location>
</feature>
<feature type="compositionally biased region" description="Basic and acidic residues" evidence="1">
    <location>
        <begin position="28"/>
        <end position="39"/>
    </location>
</feature>
<evidence type="ECO:0000313" key="2">
    <source>
        <dbReference type="EMBL" id="KAJ3181736.1"/>
    </source>
</evidence>
<sequence length="105" mass="11842">MEDVSNTGDGGALGSDSSTAGRRGRRQKGQELAHDKVEENTEINEFDMLMEEIVDRRQWLDDMVAMGHGDAHKRQIHLEISQRIRRLEILDAERTRASGLARAAK</sequence>
<reference evidence="2" key="1">
    <citation type="submission" date="2020-05" db="EMBL/GenBank/DDBJ databases">
        <title>Phylogenomic resolution of chytrid fungi.</title>
        <authorList>
            <person name="Stajich J.E."/>
            <person name="Amses K."/>
            <person name="Simmons R."/>
            <person name="Seto K."/>
            <person name="Myers J."/>
            <person name="Bonds A."/>
            <person name="Quandt C.A."/>
            <person name="Barry K."/>
            <person name="Liu P."/>
            <person name="Grigoriev I."/>
            <person name="Longcore J.E."/>
            <person name="James T.Y."/>
        </authorList>
    </citation>
    <scope>NUCLEOTIDE SEQUENCE</scope>
    <source>
        <strain evidence="2">JEL0379</strain>
    </source>
</reference>
<dbReference type="EMBL" id="JADGJQ010000011">
    <property type="protein sequence ID" value="KAJ3181736.1"/>
    <property type="molecule type" value="Genomic_DNA"/>
</dbReference>
<comment type="caution">
    <text evidence="2">The sequence shown here is derived from an EMBL/GenBank/DDBJ whole genome shotgun (WGS) entry which is preliminary data.</text>
</comment>
<dbReference type="Proteomes" id="UP001212152">
    <property type="component" value="Unassembled WGS sequence"/>
</dbReference>
<dbReference type="AlphaFoldDB" id="A0AAD5TQE4"/>
<proteinExistence type="predicted"/>
<dbReference type="PANTHER" id="PTHR28348">
    <property type="entry name" value="UPF0193 PROTEIN EVG1"/>
    <property type="match status" value="1"/>
</dbReference>
<dbReference type="Pfam" id="PF05250">
    <property type="entry name" value="UPF0193"/>
    <property type="match status" value="1"/>
</dbReference>
<evidence type="ECO:0000313" key="3">
    <source>
        <dbReference type="Proteomes" id="UP001212152"/>
    </source>
</evidence>
<dbReference type="PANTHER" id="PTHR28348:SF1">
    <property type="entry name" value="UPF0193 PROTEIN EVG1"/>
    <property type="match status" value="1"/>
</dbReference>
<protein>
    <submittedName>
        <fullName evidence="2">Uncharacterized protein</fullName>
    </submittedName>
</protein>
<gene>
    <name evidence="2" type="ORF">HDU87_000754</name>
</gene>
<organism evidence="2 3">
    <name type="scientific">Geranomyces variabilis</name>
    <dbReference type="NCBI Taxonomy" id="109894"/>
    <lineage>
        <taxon>Eukaryota</taxon>
        <taxon>Fungi</taxon>
        <taxon>Fungi incertae sedis</taxon>
        <taxon>Chytridiomycota</taxon>
        <taxon>Chytridiomycota incertae sedis</taxon>
        <taxon>Chytridiomycetes</taxon>
        <taxon>Spizellomycetales</taxon>
        <taxon>Powellomycetaceae</taxon>
        <taxon>Geranomyces</taxon>
    </lineage>
</organism>
<keyword evidence="3" id="KW-1185">Reference proteome</keyword>
<name>A0AAD5TQE4_9FUNG</name>
<dbReference type="InterPro" id="IPR007914">
    <property type="entry name" value="UPF0193"/>
</dbReference>
<evidence type="ECO:0000256" key="1">
    <source>
        <dbReference type="SAM" id="MobiDB-lite"/>
    </source>
</evidence>